<feature type="signal peptide" evidence="3">
    <location>
        <begin position="1"/>
        <end position="24"/>
    </location>
</feature>
<evidence type="ECO:0000256" key="2">
    <source>
        <dbReference type="ARBA" id="ARBA00022729"/>
    </source>
</evidence>
<evidence type="ECO:0000256" key="1">
    <source>
        <dbReference type="ARBA" id="ARBA00010062"/>
    </source>
</evidence>
<keyword evidence="2 3" id="KW-0732">Signal</keyword>
<dbReference type="Pfam" id="PF13458">
    <property type="entry name" value="Peripla_BP_6"/>
    <property type="match status" value="1"/>
</dbReference>
<dbReference type="Gene3D" id="3.40.50.2300">
    <property type="match status" value="2"/>
</dbReference>
<evidence type="ECO:0000259" key="4">
    <source>
        <dbReference type="Pfam" id="PF13458"/>
    </source>
</evidence>
<dbReference type="Proteomes" id="UP000558997">
    <property type="component" value="Unassembled WGS sequence"/>
</dbReference>
<dbReference type="PROSITE" id="PS51318">
    <property type="entry name" value="TAT"/>
    <property type="match status" value="1"/>
</dbReference>
<dbReference type="PANTHER" id="PTHR30483:SF6">
    <property type="entry name" value="PERIPLASMIC BINDING PROTEIN OF ABC TRANSPORTER FOR NATURAL AMINO ACIDS"/>
    <property type="match status" value="1"/>
</dbReference>
<evidence type="ECO:0000256" key="3">
    <source>
        <dbReference type="SAM" id="SignalP"/>
    </source>
</evidence>
<keyword evidence="6" id="KW-1185">Reference proteome</keyword>
<comment type="similarity">
    <text evidence="1">Belongs to the leucine-binding protein family.</text>
</comment>
<dbReference type="EMBL" id="JACHNF010000001">
    <property type="protein sequence ID" value="MBB5977324.1"/>
    <property type="molecule type" value="Genomic_DNA"/>
</dbReference>
<dbReference type="AlphaFoldDB" id="A0A841DE27"/>
<sequence length="413" mass="43186">MTARTKRRTFLVLASSLVAATGLAACGGSGDAATGGKGSGPYRVYVSIDLSGPTKSYSEPIVAGLELAADRLNKGGGILGRKIEVEAVDDQNNPTKAVSLLQKRLSDGNKPDLVYAGGASSVSLSLLPVLSRNKILSMAGTVSNVLNDPAKFPYHFSVSPPGSAYAPAFAKEARAKGFKKIAMLFSNDATGQSTLKLYQDALKESGIALVSAGYEAGALDMTSQLQQLKAQNPDALVVNGYGTAALYAFRGRAQIGWYLPTYGDQLSSSFPLVKNLKASDLKDVKVVMSSTSVADGNQSPLFADLVAAIKQGKHAAILPQMGYGIFLTGYDLLELVNVAAGQAKSVKGEDVTKALQELKQPDPVPWLASGKSADAVQYAYSSSNHFPTAGPGLLVFVDPGSYNADGLYEPGKY</sequence>
<comment type="caution">
    <text evidence="5">The sequence shown here is derived from an EMBL/GenBank/DDBJ whole genome shotgun (WGS) entry which is preliminary data.</text>
</comment>
<name>A0A841DE27_9ACTN</name>
<protein>
    <submittedName>
        <fullName evidence="5">Branched-chain amino acid transport system substrate-binding protein</fullName>
    </submittedName>
</protein>
<accession>A0A841DE27</accession>
<evidence type="ECO:0000313" key="6">
    <source>
        <dbReference type="Proteomes" id="UP000558997"/>
    </source>
</evidence>
<reference evidence="5 6" key="1">
    <citation type="submission" date="2020-08" db="EMBL/GenBank/DDBJ databases">
        <title>Sequencing the genomes of 1000 actinobacteria strains.</title>
        <authorList>
            <person name="Klenk H.-P."/>
        </authorList>
    </citation>
    <scope>NUCLEOTIDE SEQUENCE [LARGE SCALE GENOMIC DNA]</scope>
    <source>
        <strain evidence="5 6">DSM 17294</strain>
    </source>
</reference>
<proteinExistence type="inferred from homology"/>
<dbReference type="InterPro" id="IPR006311">
    <property type="entry name" value="TAT_signal"/>
</dbReference>
<evidence type="ECO:0000313" key="5">
    <source>
        <dbReference type="EMBL" id="MBB5977324.1"/>
    </source>
</evidence>
<dbReference type="InterPro" id="IPR051010">
    <property type="entry name" value="BCAA_transport"/>
</dbReference>
<organism evidence="5 6">
    <name type="scientific">Kribbella solani</name>
    <dbReference type="NCBI Taxonomy" id="236067"/>
    <lineage>
        <taxon>Bacteria</taxon>
        <taxon>Bacillati</taxon>
        <taxon>Actinomycetota</taxon>
        <taxon>Actinomycetes</taxon>
        <taxon>Propionibacteriales</taxon>
        <taxon>Kribbellaceae</taxon>
        <taxon>Kribbella</taxon>
    </lineage>
</organism>
<feature type="chain" id="PRO_5032565400" evidence="3">
    <location>
        <begin position="25"/>
        <end position="413"/>
    </location>
</feature>
<dbReference type="SUPFAM" id="SSF53822">
    <property type="entry name" value="Periplasmic binding protein-like I"/>
    <property type="match status" value="1"/>
</dbReference>
<dbReference type="InterPro" id="IPR028081">
    <property type="entry name" value="Leu-bd"/>
</dbReference>
<gene>
    <name evidence="5" type="ORF">HDA44_000665</name>
</gene>
<dbReference type="PANTHER" id="PTHR30483">
    <property type="entry name" value="LEUCINE-SPECIFIC-BINDING PROTEIN"/>
    <property type="match status" value="1"/>
</dbReference>
<dbReference type="RefSeq" id="WP_184831209.1">
    <property type="nucleotide sequence ID" value="NZ_BAAAVN010000014.1"/>
</dbReference>
<dbReference type="InterPro" id="IPR028082">
    <property type="entry name" value="Peripla_BP_I"/>
</dbReference>
<dbReference type="PROSITE" id="PS51257">
    <property type="entry name" value="PROKAR_LIPOPROTEIN"/>
    <property type="match status" value="1"/>
</dbReference>
<feature type="domain" description="Leucine-binding protein" evidence="4">
    <location>
        <begin position="46"/>
        <end position="362"/>
    </location>
</feature>